<dbReference type="PROSITE" id="PS50011">
    <property type="entry name" value="PROTEIN_KINASE_DOM"/>
    <property type="match status" value="1"/>
</dbReference>
<dbReference type="InterPro" id="IPR000719">
    <property type="entry name" value="Prot_kinase_dom"/>
</dbReference>
<feature type="region of interest" description="Disordered" evidence="1">
    <location>
        <begin position="179"/>
        <end position="198"/>
    </location>
</feature>
<keyword evidence="3" id="KW-0418">Kinase</keyword>
<dbReference type="Gene3D" id="1.25.40.10">
    <property type="entry name" value="Tetratricopeptide repeat domain"/>
    <property type="match status" value="1"/>
</dbReference>
<dbReference type="GO" id="GO:0005524">
    <property type="term" value="F:ATP binding"/>
    <property type="evidence" value="ECO:0007669"/>
    <property type="project" value="InterPro"/>
</dbReference>
<dbReference type="Pfam" id="PF13424">
    <property type="entry name" value="TPR_12"/>
    <property type="match status" value="1"/>
</dbReference>
<evidence type="ECO:0000259" key="2">
    <source>
        <dbReference type="PROSITE" id="PS50011"/>
    </source>
</evidence>
<dbReference type="Gene3D" id="1.10.510.10">
    <property type="entry name" value="Transferase(Phosphotransferase) domain 1"/>
    <property type="match status" value="1"/>
</dbReference>
<feature type="compositionally biased region" description="Acidic residues" evidence="1">
    <location>
        <begin position="61"/>
        <end position="71"/>
    </location>
</feature>
<dbReference type="InterPro" id="IPR011009">
    <property type="entry name" value="Kinase-like_dom_sf"/>
</dbReference>
<dbReference type="PROSITE" id="PS00108">
    <property type="entry name" value="PROTEIN_KINASE_ST"/>
    <property type="match status" value="1"/>
</dbReference>
<dbReference type="SMART" id="SM00220">
    <property type="entry name" value="S_TKc"/>
    <property type="match status" value="1"/>
</dbReference>
<dbReference type="Proteomes" id="UP000059188">
    <property type="component" value="Unassembled WGS sequence"/>
</dbReference>
<feature type="compositionally biased region" description="Polar residues" evidence="1">
    <location>
        <begin position="333"/>
        <end position="348"/>
    </location>
</feature>
<gene>
    <name evidence="3" type="ORF">RSOLAG1IB_06360</name>
</gene>
<proteinExistence type="predicted"/>
<dbReference type="InterPro" id="IPR051681">
    <property type="entry name" value="Ser/Thr_Kinases-Pseudokinases"/>
</dbReference>
<keyword evidence="4" id="KW-1185">Reference proteome</keyword>
<organism evidence="3 4">
    <name type="scientific">Thanatephorus cucumeris (strain AG1-IB / isolate 7/3/14)</name>
    <name type="common">Lettuce bottom rot fungus</name>
    <name type="synonym">Rhizoctonia solani</name>
    <dbReference type="NCBI Taxonomy" id="1108050"/>
    <lineage>
        <taxon>Eukaryota</taxon>
        <taxon>Fungi</taxon>
        <taxon>Dikarya</taxon>
        <taxon>Basidiomycota</taxon>
        <taxon>Agaricomycotina</taxon>
        <taxon>Agaricomycetes</taxon>
        <taxon>Cantharellales</taxon>
        <taxon>Ceratobasidiaceae</taxon>
        <taxon>Rhizoctonia</taxon>
        <taxon>Rhizoctonia solani AG-1</taxon>
    </lineage>
</organism>
<feature type="compositionally biased region" description="Basic and acidic residues" evidence="1">
    <location>
        <begin position="45"/>
        <end position="60"/>
    </location>
</feature>
<dbReference type="PANTHER" id="PTHR44329">
    <property type="entry name" value="SERINE/THREONINE-PROTEIN KINASE TNNI3K-RELATED"/>
    <property type="match status" value="1"/>
</dbReference>
<dbReference type="PANTHER" id="PTHR44329:SF214">
    <property type="entry name" value="PROTEIN KINASE DOMAIN-CONTAINING PROTEIN"/>
    <property type="match status" value="1"/>
</dbReference>
<protein>
    <submittedName>
        <fullName evidence="3">Putative serine/threonine-protein kinase DDB_G0284251</fullName>
    </submittedName>
</protein>
<dbReference type="InterPro" id="IPR008271">
    <property type="entry name" value="Ser/Thr_kinase_AS"/>
</dbReference>
<dbReference type="STRING" id="1108050.A0A0B7F605"/>
<accession>A0A0B7F605</accession>
<dbReference type="SUPFAM" id="SSF48452">
    <property type="entry name" value="TPR-like"/>
    <property type="match status" value="1"/>
</dbReference>
<dbReference type="InterPro" id="IPR011990">
    <property type="entry name" value="TPR-like_helical_dom_sf"/>
</dbReference>
<keyword evidence="3" id="KW-0808">Transferase</keyword>
<sequence length="831" mass="93592">MYVFSKLYSHPGFSVISEGETRELHKGAECINKKLPTIVNLIFRPTRESGHSEGSSSDRSDTDDDDDDDDEHSSKDNLWLGEDGYNAYSAHPQNMQPLPSPPTFQPDYIPRVPQQTSVAYPDPRSTKPHKRSFHGDDYAASLAGSFVQLHINPSQTISAQNLLAPQALVFPAYRDPYDRNPTSAASSRGPPKATRYQQDIARPKTASGDYYRETHNRPIFSNVPSVPRPDSPQDYYTAPIGTDTLWRQNSNGQSLAPVIKVVPGPREAGSSPRQMPHGSYKGTGYGYNPEHGGRSGVRVRNLSEVNVRGNFPPKTEVLQQPIMDGTVGWHLSTARTRPSRQRSLSDSANYPVKMPNTSSIDSMDYYTANMESDAVFRQTATDTLACDTDDDHPHMIDSLEKDAITQMERANWPQAEALLVEVLERRRHVQGDSHLHTIQTMSNLGWAYQGQGTQSKLRDAVEIFNVALRELRKNDPEVNWRIGSDIRNRLKITRERQGDLRDYAYSSRDPNASQLSDHIAAASSTNSFLKLGLQPMINASTTPDEVMAHLTSRGCPNLTSNLDLTQCTEVSKGGFGDIWCAVVQFGGKPQCVALKRLREERKLYKHLCYELYTWSKTKHPNVLDLLGIAWFKNHLVMVSPWMHHGNIEEYLERNPRIDRLPLILQVVRGVDYLHEIPLVHGDLKARNVFVSKDGVVKIGDFGLAKLLGEQSLRFSITGAHPFGTVRWMAPELFDETLPIDYPSDIYALAMTILEIITGKVPFYDLQLTQVLLAVVQGQRPRFSWEFSSLEEQGRHLWNIISSCWDPVPQKRPSAPFVLQRIENLVYGRSYT</sequence>
<dbReference type="AlphaFoldDB" id="A0A0B7F605"/>
<evidence type="ECO:0000256" key="1">
    <source>
        <dbReference type="SAM" id="MobiDB-lite"/>
    </source>
</evidence>
<dbReference type="EMBL" id="LN679112">
    <property type="protein sequence ID" value="CEL53506.1"/>
    <property type="molecule type" value="Genomic_DNA"/>
</dbReference>
<name>A0A0B7F605_THACB</name>
<dbReference type="InterPro" id="IPR001245">
    <property type="entry name" value="Ser-Thr/Tyr_kinase_cat_dom"/>
</dbReference>
<evidence type="ECO:0000313" key="4">
    <source>
        <dbReference type="Proteomes" id="UP000059188"/>
    </source>
</evidence>
<feature type="region of interest" description="Disordered" evidence="1">
    <location>
        <begin position="44"/>
        <end position="104"/>
    </location>
</feature>
<feature type="domain" description="Protein kinase" evidence="2">
    <location>
        <begin position="564"/>
        <end position="825"/>
    </location>
</feature>
<dbReference type="SUPFAM" id="SSF56112">
    <property type="entry name" value="Protein kinase-like (PK-like)"/>
    <property type="match status" value="1"/>
</dbReference>
<dbReference type="OrthoDB" id="346907at2759"/>
<reference evidence="3 4" key="1">
    <citation type="submission" date="2014-11" db="EMBL/GenBank/DDBJ databases">
        <authorList>
            <person name="Wibberg Daniel"/>
        </authorList>
    </citation>
    <scope>NUCLEOTIDE SEQUENCE [LARGE SCALE GENOMIC DNA]</scope>
    <source>
        <strain evidence="3">Rhizoctonia solani AG1-IB 7/3/14</strain>
    </source>
</reference>
<dbReference type="Pfam" id="PF07714">
    <property type="entry name" value="PK_Tyr_Ser-Thr"/>
    <property type="match status" value="1"/>
</dbReference>
<evidence type="ECO:0000313" key="3">
    <source>
        <dbReference type="EMBL" id="CEL53506.1"/>
    </source>
</evidence>
<dbReference type="GO" id="GO:0004674">
    <property type="term" value="F:protein serine/threonine kinase activity"/>
    <property type="evidence" value="ECO:0007669"/>
    <property type="project" value="TreeGrafter"/>
</dbReference>
<feature type="region of interest" description="Disordered" evidence="1">
    <location>
        <begin position="333"/>
        <end position="352"/>
    </location>
</feature>